<accession>A0ABW5ZFK9</accession>
<dbReference type="RefSeq" id="WP_204730104.1">
    <property type="nucleotide sequence ID" value="NZ_JAFBDK010000013.1"/>
</dbReference>
<organism evidence="1 2">
    <name type="scientific">Jeotgalibacillus terrae</name>
    <dbReference type="NCBI Taxonomy" id="587735"/>
    <lineage>
        <taxon>Bacteria</taxon>
        <taxon>Bacillati</taxon>
        <taxon>Bacillota</taxon>
        <taxon>Bacilli</taxon>
        <taxon>Bacillales</taxon>
        <taxon>Caryophanaceae</taxon>
        <taxon>Jeotgalibacillus</taxon>
    </lineage>
</organism>
<comment type="caution">
    <text evidence="1">The sequence shown here is derived from an EMBL/GenBank/DDBJ whole genome shotgun (WGS) entry which is preliminary data.</text>
</comment>
<gene>
    <name evidence="1" type="ORF">ACFS5P_05800</name>
</gene>
<evidence type="ECO:0000313" key="2">
    <source>
        <dbReference type="Proteomes" id="UP001597561"/>
    </source>
</evidence>
<name>A0ABW5ZFK9_9BACL</name>
<keyword evidence="2" id="KW-1185">Reference proteome</keyword>
<dbReference type="Proteomes" id="UP001597561">
    <property type="component" value="Unassembled WGS sequence"/>
</dbReference>
<sequence>MPTFPVNEKDQAEALAKRSYLSREEAAAAFALGERIEYMHKGEWDEINPFFHTTAVFQFAPAFRRKQ</sequence>
<protein>
    <submittedName>
        <fullName evidence="1">Uncharacterized protein</fullName>
    </submittedName>
</protein>
<reference evidence="2" key="1">
    <citation type="journal article" date="2019" name="Int. J. Syst. Evol. Microbiol.">
        <title>The Global Catalogue of Microorganisms (GCM) 10K type strain sequencing project: providing services to taxonomists for standard genome sequencing and annotation.</title>
        <authorList>
            <consortium name="The Broad Institute Genomics Platform"/>
            <consortium name="The Broad Institute Genome Sequencing Center for Infectious Disease"/>
            <person name="Wu L."/>
            <person name="Ma J."/>
        </authorList>
    </citation>
    <scope>NUCLEOTIDE SEQUENCE [LARGE SCALE GENOMIC DNA]</scope>
    <source>
        <strain evidence="2">KCTC 13528</strain>
    </source>
</reference>
<evidence type="ECO:0000313" key="1">
    <source>
        <dbReference type="EMBL" id="MFD2911382.1"/>
    </source>
</evidence>
<proteinExistence type="predicted"/>
<dbReference type="EMBL" id="JBHUPG010000009">
    <property type="protein sequence ID" value="MFD2911382.1"/>
    <property type="molecule type" value="Genomic_DNA"/>
</dbReference>